<dbReference type="InterPro" id="IPR003400">
    <property type="entry name" value="ExbD"/>
</dbReference>
<dbReference type="RefSeq" id="WP_377305082.1">
    <property type="nucleotide sequence ID" value="NZ_CP180191.1"/>
</dbReference>
<dbReference type="Pfam" id="PF02472">
    <property type="entry name" value="ExbD"/>
    <property type="match status" value="1"/>
</dbReference>
<dbReference type="Gene3D" id="3.30.420.270">
    <property type="match status" value="1"/>
</dbReference>
<keyword evidence="6 8" id="KW-0472">Membrane</keyword>
<dbReference type="PANTHER" id="PTHR30558:SF7">
    <property type="entry name" value="TOL-PAL SYSTEM PROTEIN TOLR"/>
    <property type="match status" value="1"/>
</dbReference>
<comment type="subcellular location">
    <subcellularLocation>
        <location evidence="1">Cell membrane</location>
        <topology evidence="1">Single-pass membrane protein</topology>
    </subcellularLocation>
    <subcellularLocation>
        <location evidence="7">Cell membrane</location>
        <topology evidence="7">Single-pass type II membrane protein</topology>
    </subcellularLocation>
</comment>
<keyword evidence="5 8" id="KW-1133">Transmembrane helix</keyword>
<evidence type="ECO:0000313" key="9">
    <source>
        <dbReference type="EMBL" id="MFC3148803.1"/>
    </source>
</evidence>
<evidence type="ECO:0000256" key="7">
    <source>
        <dbReference type="RuleBase" id="RU003879"/>
    </source>
</evidence>
<comment type="similarity">
    <text evidence="2 7">Belongs to the ExbD/TolR family.</text>
</comment>
<evidence type="ECO:0000256" key="3">
    <source>
        <dbReference type="ARBA" id="ARBA00022475"/>
    </source>
</evidence>
<accession>A0ABV7H4G0</accession>
<dbReference type="PANTHER" id="PTHR30558">
    <property type="entry name" value="EXBD MEMBRANE COMPONENT OF PMF-DRIVEN MACROMOLECULE IMPORT SYSTEM"/>
    <property type="match status" value="1"/>
</dbReference>
<evidence type="ECO:0000313" key="10">
    <source>
        <dbReference type="Proteomes" id="UP001595556"/>
    </source>
</evidence>
<proteinExistence type="inferred from homology"/>
<keyword evidence="7" id="KW-0813">Transport</keyword>
<feature type="transmembrane region" description="Helical" evidence="8">
    <location>
        <begin position="20"/>
        <end position="41"/>
    </location>
</feature>
<evidence type="ECO:0000256" key="2">
    <source>
        <dbReference type="ARBA" id="ARBA00005811"/>
    </source>
</evidence>
<reference evidence="10" key="1">
    <citation type="journal article" date="2019" name="Int. J. Syst. Evol. Microbiol.">
        <title>The Global Catalogue of Microorganisms (GCM) 10K type strain sequencing project: providing services to taxonomists for standard genome sequencing and annotation.</title>
        <authorList>
            <consortium name="The Broad Institute Genomics Platform"/>
            <consortium name="The Broad Institute Genome Sequencing Center for Infectious Disease"/>
            <person name="Wu L."/>
            <person name="Ma J."/>
        </authorList>
    </citation>
    <scope>NUCLEOTIDE SEQUENCE [LARGE SCALE GENOMIC DNA]</scope>
    <source>
        <strain evidence="10">KCTC 52168</strain>
    </source>
</reference>
<evidence type="ECO:0000256" key="5">
    <source>
        <dbReference type="ARBA" id="ARBA00022989"/>
    </source>
</evidence>
<comment type="caution">
    <text evidence="9">The sequence shown here is derived from an EMBL/GenBank/DDBJ whole genome shotgun (WGS) entry which is preliminary data.</text>
</comment>
<keyword evidence="4 7" id="KW-0812">Transmembrane</keyword>
<dbReference type="Proteomes" id="UP001595556">
    <property type="component" value="Unassembled WGS sequence"/>
</dbReference>
<keyword evidence="10" id="KW-1185">Reference proteome</keyword>
<gene>
    <name evidence="9" type="ORF">ACFOEN_14315</name>
</gene>
<keyword evidence="7" id="KW-0653">Protein transport</keyword>
<evidence type="ECO:0000256" key="6">
    <source>
        <dbReference type="ARBA" id="ARBA00023136"/>
    </source>
</evidence>
<evidence type="ECO:0000256" key="8">
    <source>
        <dbReference type="SAM" id="Phobius"/>
    </source>
</evidence>
<evidence type="ECO:0000256" key="1">
    <source>
        <dbReference type="ARBA" id="ARBA00004162"/>
    </source>
</evidence>
<dbReference type="EMBL" id="JBHRTI010000010">
    <property type="protein sequence ID" value="MFC3148803.1"/>
    <property type="molecule type" value="Genomic_DNA"/>
</dbReference>
<sequence>MGMSVGSSGGNEPEPIMDINTTPLIDVMLVLLIMFIITIPIQLHSVNVNMPVGDPPRSQVEPVKIRLDINEESKIFWDAQPVVDAADLENRLRTAAVSPDNPVLIVRPDKRARYETVAHVLAAVQRAGVGRMTIAGAEQFVE</sequence>
<protein>
    <submittedName>
        <fullName evidence="9">ExbD/TolR family protein</fullName>
    </submittedName>
</protein>
<organism evidence="9 10">
    <name type="scientific">Piscinibacterium candidicorallinum</name>
    <dbReference type="NCBI Taxonomy" id="1793872"/>
    <lineage>
        <taxon>Bacteria</taxon>
        <taxon>Pseudomonadati</taxon>
        <taxon>Pseudomonadota</taxon>
        <taxon>Betaproteobacteria</taxon>
        <taxon>Burkholderiales</taxon>
        <taxon>Piscinibacterium</taxon>
    </lineage>
</organism>
<evidence type="ECO:0000256" key="4">
    <source>
        <dbReference type="ARBA" id="ARBA00022692"/>
    </source>
</evidence>
<name>A0ABV7H4G0_9BURK</name>
<keyword evidence="3" id="KW-1003">Cell membrane</keyword>